<keyword evidence="6" id="KW-1185">Reference proteome</keyword>
<keyword evidence="4" id="KW-0694">RNA-binding</keyword>
<evidence type="ECO:0000256" key="4">
    <source>
        <dbReference type="ARBA" id="ARBA00022884"/>
    </source>
</evidence>
<keyword evidence="1 5" id="KW-0489">Methyltransferase</keyword>
<keyword evidence="3" id="KW-0949">S-adenosyl-L-methionine</keyword>
<dbReference type="Gene3D" id="3.40.50.150">
    <property type="entry name" value="Vaccinia Virus protein VP39"/>
    <property type="match status" value="1"/>
</dbReference>
<evidence type="ECO:0000313" key="6">
    <source>
        <dbReference type="Proteomes" id="UP000027822"/>
    </source>
</evidence>
<proteinExistence type="predicted"/>
<sequence length="196" mass="22389">MQFITFLTQFIKQPKHTGAIAPSSKILAKKMVEVIDFESAKCIVELGPGTGVFTKEMMRRKKDETKCILIEINEVFCKQLREQFKDDSNVFVIHGSAENIQKYMEELHITEIDYVLSGLPFTSLPKSVSSRILHNVQGALRENGEFITFQYSLAKKSFIQTFFSEISLKKVWLNVPPAYVFSCKNKKGVHMENGVK</sequence>
<protein>
    <submittedName>
        <fullName evidence="5">SAM-dependent methyltransferase</fullName>
    </submittedName>
</protein>
<evidence type="ECO:0000256" key="1">
    <source>
        <dbReference type="ARBA" id="ARBA00022603"/>
    </source>
</evidence>
<accession>A0A073K032</accession>
<gene>
    <name evidence="5" type="ORF">BAMA_19040</name>
</gene>
<dbReference type="RefSeq" id="WP_034638012.1">
    <property type="nucleotide sequence ID" value="NZ_CBCSJC010000010.1"/>
</dbReference>
<dbReference type="Proteomes" id="UP000027822">
    <property type="component" value="Unassembled WGS sequence"/>
</dbReference>
<dbReference type="SUPFAM" id="SSF53335">
    <property type="entry name" value="S-adenosyl-L-methionine-dependent methyltransferases"/>
    <property type="match status" value="1"/>
</dbReference>
<dbReference type="STRING" id="574376.BAMA_19040"/>
<dbReference type="CDD" id="cd02440">
    <property type="entry name" value="AdoMet_MTases"/>
    <property type="match status" value="1"/>
</dbReference>
<dbReference type="EMBL" id="JOTN01000005">
    <property type="protein sequence ID" value="KEK19871.1"/>
    <property type="molecule type" value="Genomic_DNA"/>
</dbReference>
<evidence type="ECO:0000313" key="5">
    <source>
        <dbReference type="EMBL" id="KEK19871.1"/>
    </source>
</evidence>
<keyword evidence="2 5" id="KW-0808">Transferase</keyword>
<dbReference type="GO" id="GO:0008168">
    <property type="term" value="F:methyltransferase activity"/>
    <property type="evidence" value="ECO:0007669"/>
    <property type="project" value="UniProtKB-KW"/>
</dbReference>
<comment type="caution">
    <text evidence="5">The sequence shown here is derived from an EMBL/GenBank/DDBJ whole genome shotgun (WGS) entry which is preliminary data.</text>
</comment>
<organism evidence="5 6">
    <name type="scientific">Bacillus manliponensis</name>
    <dbReference type="NCBI Taxonomy" id="574376"/>
    <lineage>
        <taxon>Bacteria</taxon>
        <taxon>Bacillati</taxon>
        <taxon>Bacillota</taxon>
        <taxon>Bacilli</taxon>
        <taxon>Bacillales</taxon>
        <taxon>Bacillaceae</taxon>
        <taxon>Bacillus</taxon>
        <taxon>Bacillus cereus group</taxon>
    </lineage>
</organism>
<dbReference type="OrthoDB" id="9805585at2"/>
<dbReference type="GO" id="GO:0003723">
    <property type="term" value="F:RNA binding"/>
    <property type="evidence" value="ECO:0007669"/>
    <property type="project" value="UniProtKB-KW"/>
</dbReference>
<evidence type="ECO:0000256" key="2">
    <source>
        <dbReference type="ARBA" id="ARBA00022679"/>
    </source>
</evidence>
<dbReference type="InterPro" id="IPR001737">
    <property type="entry name" value="KsgA/Erm"/>
</dbReference>
<dbReference type="Pfam" id="PF00398">
    <property type="entry name" value="RrnaAD"/>
    <property type="match status" value="1"/>
</dbReference>
<dbReference type="eggNOG" id="COG3963">
    <property type="taxonomic scope" value="Bacteria"/>
</dbReference>
<evidence type="ECO:0000256" key="3">
    <source>
        <dbReference type="ARBA" id="ARBA00022691"/>
    </source>
</evidence>
<dbReference type="InterPro" id="IPR029063">
    <property type="entry name" value="SAM-dependent_MTases_sf"/>
</dbReference>
<reference evidence="5 6" key="1">
    <citation type="submission" date="2014-06" db="EMBL/GenBank/DDBJ databases">
        <title>Draft genome sequence of Bacillus manliponensis JCM 15802 (MCCC 1A00708).</title>
        <authorList>
            <person name="Lai Q."/>
            <person name="Liu Y."/>
            <person name="Shao Z."/>
        </authorList>
    </citation>
    <scope>NUCLEOTIDE SEQUENCE [LARGE SCALE GENOMIC DNA]</scope>
    <source>
        <strain evidence="5 6">JCM 15802</strain>
    </source>
</reference>
<dbReference type="AlphaFoldDB" id="A0A073K032"/>
<name>A0A073K032_9BACI</name>
<dbReference type="GO" id="GO:0032259">
    <property type="term" value="P:methylation"/>
    <property type="evidence" value="ECO:0007669"/>
    <property type="project" value="UniProtKB-KW"/>
</dbReference>